<dbReference type="AlphaFoldDB" id="A0A1E3H253"/>
<gene>
    <name evidence="2" type="ORF">A6302_02260</name>
</gene>
<dbReference type="Proteomes" id="UP000094622">
    <property type="component" value="Unassembled WGS sequence"/>
</dbReference>
<evidence type="ECO:0000256" key="1">
    <source>
        <dbReference type="SAM" id="MobiDB-lite"/>
    </source>
</evidence>
<accession>A0A1E3H253</accession>
<comment type="caution">
    <text evidence="2">The sequence shown here is derived from an EMBL/GenBank/DDBJ whole genome shotgun (WGS) entry which is preliminary data.</text>
</comment>
<name>A0A1E3H253_9HYPH</name>
<evidence type="ECO:0000313" key="3">
    <source>
        <dbReference type="Proteomes" id="UP000094622"/>
    </source>
</evidence>
<sequence length="63" mass="7017">MWRARARRQREGAERGRRVPGTCTPWRISGTGSRLRGALLADAETVLIRGFARVRLAIGIASR</sequence>
<organism evidence="2 3">
    <name type="scientific">Methylobrevis pamukkalensis</name>
    <dbReference type="NCBI Taxonomy" id="1439726"/>
    <lineage>
        <taxon>Bacteria</taxon>
        <taxon>Pseudomonadati</taxon>
        <taxon>Pseudomonadota</taxon>
        <taxon>Alphaproteobacteria</taxon>
        <taxon>Hyphomicrobiales</taxon>
        <taxon>Pleomorphomonadaceae</taxon>
        <taxon>Methylobrevis</taxon>
    </lineage>
</organism>
<protein>
    <submittedName>
        <fullName evidence="2">Uncharacterized protein</fullName>
    </submittedName>
</protein>
<proteinExistence type="predicted"/>
<feature type="region of interest" description="Disordered" evidence="1">
    <location>
        <begin position="1"/>
        <end position="25"/>
    </location>
</feature>
<evidence type="ECO:0000313" key="2">
    <source>
        <dbReference type="EMBL" id="ODN70397.1"/>
    </source>
</evidence>
<reference evidence="2 3" key="1">
    <citation type="submission" date="2016-07" db="EMBL/GenBank/DDBJ databases">
        <title>Draft Genome Sequence of Methylobrevis pamukkalensis PK2.</title>
        <authorList>
            <person name="Vasilenko O.V."/>
            <person name="Doronina N.V."/>
            <person name="Shmareva M.N."/>
            <person name="Tarlachkov S.V."/>
            <person name="Mustakhimov I."/>
            <person name="Trotsenko Y.A."/>
        </authorList>
    </citation>
    <scope>NUCLEOTIDE SEQUENCE [LARGE SCALE GENOMIC DNA]</scope>
    <source>
        <strain evidence="2 3">PK2</strain>
    </source>
</reference>
<dbReference type="EMBL" id="MCRJ01000051">
    <property type="protein sequence ID" value="ODN70397.1"/>
    <property type="molecule type" value="Genomic_DNA"/>
</dbReference>
<keyword evidence="3" id="KW-1185">Reference proteome</keyword>